<dbReference type="RefSeq" id="WP_251801303.1">
    <property type="nucleotide sequence ID" value="NZ_JAMQOL010000041.1"/>
</dbReference>
<protein>
    <submittedName>
        <fullName evidence="1">Alkaline phosphatase family protein</fullName>
    </submittedName>
</protein>
<organism evidence="1 2">
    <name type="scientific">Paractinoplanes hotanensis</name>
    <dbReference type="NCBI Taxonomy" id="2906497"/>
    <lineage>
        <taxon>Bacteria</taxon>
        <taxon>Bacillati</taxon>
        <taxon>Actinomycetota</taxon>
        <taxon>Actinomycetes</taxon>
        <taxon>Micromonosporales</taxon>
        <taxon>Micromonosporaceae</taxon>
        <taxon>Paractinoplanes</taxon>
    </lineage>
</organism>
<proteinExistence type="predicted"/>
<evidence type="ECO:0000313" key="2">
    <source>
        <dbReference type="Proteomes" id="UP001523216"/>
    </source>
</evidence>
<dbReference type="Pfam" id="PF01663">
    <property type="entry name" value="Phosphodiest"/>
    <property type="match status" value="1"/>
</dbReference>
<sequence>MTAEPLVVPADHLPPSALEPVRPAYGSGSLADVLPSVSAVLGVPGAHDVLGLRGELDGIERIAVLLVDGLGVHQLPIITPYAPVLAEMAGRGRTLTAGFPSTTPVSLVTLGTGVPPGAHGILGFTTKRPDGRVLNHIQWKHDPDPAQWQPVPTRFELAAAAGFEVTVVSKPEFEGSGLTVSAYRGAAYAPANDALAARMLAALAAATGPALVYGYHADLDHYGHGDGVDSPRWREAARGVEALLDRLVHGLPPRSALLVVADHGQLNVPADARFDMADIPELRNGVIGVAGEPRVRYLYTAPGALNDVLATWRGVFGNAAWVLTRDEAIDAGWFGPVPADHRDRIGDIAVICQGRTIALAGGWEPPTVGRLIAYHASVTAAEMEIPLLIAR</sequence>
<dbReference type="Proteomes" id="UP001523216">
    <property type="component" value="Unassembled WGS sequence"/>
</dbReference>
<dbReference type="Gene3D" id="3.40.720.10">
    <property type="entry name" value="Alkaline Phosphatase, subunit A"/>
    <property type="match status" value="1"/>
</dbReference>
<dbReference type="PANTHER" id="PTHR10151">
    <property type="entry name" value="ECTONUCLEOTIDE PYROPHOSPHATASE/PHOSPHODIESTERASE"/>
    <property type="match status" value="1"/>
</dbReference>
<comment type="caution">
    <text evidence="1">The sequence shown here is derived from an EMBL/GenBank/DDBJ whole genome shotgun (WGS) entry which is preliminary data.</text>
</comment>
<accession>A0ABT0Y7V9</accession>
<dbReference type="EMBL" id="JAMQOL010000041">
    <property type="protein sequence ID" value="MCM4081527.1"/>
    <property type="molecule type" value="Genomic_DNA"/>
</dbReference>
<dbReference type="PANTHER" id="PTHR10151:SF120">
    <property type="entry name" value="BIS(5'-ADENOSYL)-TRIPHOSPHATASE"/>
    <property type="match status" value="1"/>
</dbReference>
<gene>
    <name evidence="1" type="ORF">LXN57_28520</name>
</gene>
<dbReference type="InterPro" id="IPR017850">
    <property type="entry name" value="Alkaline_phosphatase_core_sf"/>
</dbReference>
<dbReference type="SUPFAM" id="SSF53649">
    <property type="entry name" value="Alkaline phosphatase-like"/>
    <property type="match status" value="1"/>
</dbReference>
<dbReference type="InterPro" id="IPR002591">
    <property type="entry name" value="Phosphodiest/P_Trfase"/>
</dbReference>
<name>A0ABT0Y7V9_9ACTN</name>
<reference evidence="1 2" key="1">
    <citation type="submission" date="2022-06" db="EMBL/GenBank/DDBJ databases">
        <title>Actinoplanes abujensis sp. nov., isolated from Nigerian arid soil.</title>
        <authorList>
            <person name="Ding P."/>
        </authorList>
    </citation>
    <scope>NUCLEOTIDE SEQUENCE [LARGE SCALE GENOMIC DNA]</scope>
    <source>
        <strain evidence="2">TRM88002</strain>
    </source>
</reference>
<evidence type="ECO:0000313" key="1">
    <source>
        <dbReference type="EMBL" id="MCM4081527.1"/>
    </source>
</evidence>
<keyword evidence="2" id="KW-1185">Reference proteome</keyword>